<sequence>MRVYYSSASPFAAKVRMAAEYCDLEIESVAVDTAAEPADLIAANPLGKIPALVLDDGTALYDSRAICDYFDKATGGQLLPATLDAWTKVKLIEATADGIGDALILSLYEERYRPADKRHQPWVDMQMRKADRGLAALETLLADLPEDLTTADFALAGLLGWMSFRFKGKLEAERPALASWLAAFPERFPAFAELGPRPA</sequence>
<dbReference type="GO" id="GO:0016740">
    <property type="term" value="F:transferase activity"/>
    <property type="evidence" value="ECO:0007669"/>
    <property type="project" value="UniProtKB-KW"/>
</dbReference>
<dbReference type="InterPro" id="IPR036249">
    <property type="entry name" value="Thioredoxin-like_sf"/>
</dbReference>
<dbReference type="Gene3D" id="3.40.30.10">
    <property type="entry name" value="Glutaredoxin"/>
    <property type="match status" value="1"/>
</dbReference>
<name>A0A6N9T197_9HYPH</name>
<dbReference type="AlphaFoldDB" id="A0A6N9T197"/>
<dbReference type="InterPro" id="IPR036282">
    <property type="entry name" value="Glutathione-S-Trfase_C_sf"/>
</dbReference>
<dbReference type="InterPro" id="IPR004045">
    <property type="entry name" value="Glutathione_S-Trfase_N"/>
</dbReference>
<organism evidence="2 3">
    <name type="scientific">Jiella pacifica</name>
    <dbReference type="NCBI Taxonomy" id="2696469"/>
    <lineage>
        <taxon>Bacteria</taxon>
        <taxon>Pseudomonadati</taxon>
        <taxon>Pseudomonadota</taxon>
        <taxon>Alphaproteobacteria</taxon>
        <taxon>Hyphomicrobiales</taxon>
        <taxon>Aurantimonadaceae</taxon>
        <taxon>Jiella</taxon>
    </lineage>
</organism>
<dbReference type="CDD" id="cd03205">
    <property type="entry name" value="GST_C_6"/>
    <property type="match status" value="1"/>
</dbReference>
<evidence type="ECO:0000313" key="3">
    <source>
        <dbReference type="Proteomes" id="UP000469011"/>
    </source>
</evidence>
<dbReference type="PROSITE" id="PS50404">
    <property type="entry name" value="GST_NTER"/>
    <property type="match status" value="1"/>
</dbReference>
<dbReference type="RefSeq" id="WP_163460464.1">
    <property type="nucleotide sequence ID" value="NZ_JAAAMG010000001.1"/>
</dbReference>
<evidence type="ECO:0000313" key="2">
    <source>
        <dbReference type="EMBL" id="NDW02818.1"/>
    </source>
</evidence>
<dbReference type="InterPro" id="IPR040079">
    <property type="entry name" value="Glutathione_S-Trfase"/>
</dbReference>
<dbReference type="CDD" id="cd03049">
    <property type="entry name" value="GST_N_3"/>
    <property type="match status" value="1"/>
</dbReference>
<keyword evidence="3" id="KW-1185">Reference proteome</keyword>
<dbReference type="PANTHER" id="PTHR43968:SF6">
    <property type="entry name" value="GLUTATHIONE S-TRANSFERASE OMEGA"/>
    <property type="match status" value="1"/>
</dbReference>
<dbReference type="SUPFAM" id="SSF47616">
    <property type="entry name" value="GST C-terminal domain-like"/>
    <property type="match status" value="1"/>
</dbReference>
<gene>
    <name evidence="2" type="ORF">GTK09_00110</name>
</gene>
<dbReference type="Gene3D" id="1.20.1050.10">
    <property type="match status" value="1"/>
</dbReference>
<dbReference type="Pfam" id="PF13410">
    <property type="entry name" value="GST_C_2"/>
    <property type="match status" value="1"/>
</dbReference>
<evidence type="ECO:0000259" key="1">
    <source>
        <dbReference type="PROSITE" id="PS50404"/>
    </source>
</evidence>
<comment type="caution">
    <text evidence="2">The sequence shown here is derived from an EMBL/GenBank/DDBJ whole genome shotgun (WGS) entry which is preliminary data.</text>
</comment>
<feature type="domain" description="GST N-terminal" evidence="1">
    <location>
        <begin position="1"/>
        <end position="78"/>
    </location>
</feature>
<dbReference type="SFLD" id="SFLDS00019">
    <property type="entry name" value="Glutathione_Transferase_(cytos"/>
    <property type="match status" value="1"/>
</dbReference>
<dbReference type="SUPFAM" id="SSF52833">
    <property type="entry name" value="Thioredoxin-like"/>
    <property type="match status" value="1"/>
</dbReference>
<accession>A0A6N9T197</accession>
<dbReference type="GO" id="GO:0005737">
    <property type="term" value="C:cytoplasm"/>
    <property type="evidence" value="ECO:0007669"/>
    <property type="project" value="TreeGrafter"/>
</dbReference>
<dbReference type="Pfam" id="PF13417">
    <property type="entry name" value="GST_N_3"/>
    <property type="match status" value="1"/>
</dbReference>
<dbReference type="PANTHER" id="PTHR43968">
    <property type="match status" value="1"/>
</dbReference>
<dbReference type="Proteomes" id="UP000469011">
    <property type="component" value="Unassembled WGS sequence"/>
</dbReference>
<protein>
    <submittedName>
        <fullName evidence="2">Glutathione S-transferase</fullName>
    </submittedName>
</protein>
<keyword evidence="2" id="KW-0808">Transferase</keyword>
<reference evidence="2 3" key="1">
    <citation type="submission" date="2020-01" db="EMBL/GenBank/DDBJ databases">
        <title>Jiella pacifica sp. nov.</title>
        <authorList>
            <person name="Xue Z."/>
            <person name="Zhu S."/>
            <person name="Chen J."/>
            <person name="Yang J."/>
        </authorList>
    </citation>
    <scope>NUCLEOTIDE SEQUENCE [LARGE SCALE GENOMIC DNA]</scope>
    <source>
        <strain evidence="2 3">40Bstr34</strain>
    </source>
</reference>
<dbReference type="EMBL" id="JAAAMG010000001">
    <property type="protein sequence ID" value="NDW02818.1"/>
    <property type="molecule type" value="Genomic_DNA"/>
</dbReference>
<dbReference type="InterPro" id="IPR050983">
    <property type="entry name" value="GST_Omega/HSP26"/>
</dbReference>
<proteinExistence type="predicted"/>